<name>A0A2T0T638_9BACT</name>
<accession>A0A2T0T638</accession>
<proteinExistence type="predicted"/>
<keyword evidence="1" id="KW-0489">Methyltransferase</keyword>
<keyword evidence="2" id="KW-1185">Reference proteome</keyword>
<dbReference type="SUPFAM" id="SSF53335">
    <property type="entry name" value="S-adenosyl-L-methionine-dependent methyltransferases"/>
    <property type="match status" value="1"/>
</dbReference>
<dbReference type="OrthoDB" id="9816564at2"/>
<gene>
    <name evidence="1" type="ORF">CLV58_106288</name>
</gene>
<dbReference type="InterPro" id="IPR029063">
    <property type="entry name" value="SAM-dependent_MTases_sf"/>
</dbReference>
<dbReference type="RefSeq" id="WP_106137517.1">
    <property type="nucleotide sequence ID" value="NZ_PVTE01000006.1"/>
</dbReference>
<dbReference type="Pfam" id="PF13489">
    <property type="entry name" value="Methyltransf_23"/>
    <property type="match status" value="1"/>
</dbReference>
<protein>
    <submittedName>
        <fullName evidence="1">Methyltransferase family protein</fullName>
    </submittedName>
</protein>
<keyword evidence="1" id="KW-0808">Transferase</keyword>
<reference evidence="1 2" key="1">
    <citation type="submission" date="2018-03" db="EMBL/GenBank/DDBJ databases">
        <title>Genomic Encyclopedia of Archaeal and Bacterial Type Strains, Phase II (KMG-II): from individual species to whole genera.</title>
        <authorList>
            <person name="Goeker M."/>
        </authorList>
    </citation>
    <scope>NUCLEOTIDE SEQUENCE [LARGE SCALE GENOMIC DNA]</scope>
    <source>
        <strain evidence="1 2">DSM 28354</strain>
    </source>
</reference>
<organism evidence="1 2">
    <name type="scientific">Spirosoma oryzae</name>
    <dbReference type="NCBI Taxonomy" id="1469603"/>
    <lineage>
        <taxon>Bacteria</taxon>
        <taxon>Pseudomonadati</taxon>
        <taxon>Bacteroidota</taxon>
        <taxon>Cytophagia</taxon>
        <taxon>Cytophagales</taxon>
        <taxon>Cytophagaceae</taxon>
        <taxon>Spirosoma</taxon>
    </lineage>
</organism>
<dbReference type="Proteomes" id="UP000238375">
    <property type="component" value="Unassembled WGS sequence"/>
</dbReference>
<dbReference type="GO" id="GO:0008168">
    <property type="term" value="F:methyltransferase activity"/>
    <property type="evidence" value="ECO:0007669"/>
    <property type="project" value="UniProtKB-KW"/>
</dbReference>
<dbReference type="Gene3D" id="3.40.50.150">
    <property type="entry name" value="Vaccinia Virus protein VP39"/>
    <property type="match status" value="1"/>
</dbReference>
<evidence type="ECO:0000313" key="1">
    <source>
        <dbReference type="EMBL" id="PRY41101.1"/>
    </source>
</evidence>
<dbReference type="EMBL" id="PVTE01000006">
    <property type="protein sequence ID" value="PRY41101.1"/>
    <property type="molecule type" value="Genomic_DNA"/>
</dbReference>
<sequence length="267" mass="30293">MTCRICASQTNVLFRATILSKYAIAYYECPTCRFVQTETPYWLDEAYQSAFTTTDTGTLRRGQVLGDSAIALLFFLFNRSGRFVDYAGGYGVLTRYMRDAGFDFYTTDPYAPNLLAKGFEAPLPANTADRYELATAFECFEHFVHPADELRKILAYTDNVFFTTQPCPTPAPAVTDWWYYAPHHGQHVALYRPETLAYLGKQVGLHYYNLLNYHLYTRKPFPPLVFPLLVAAGRFGLASVLRLFLKSKTVSDAALLEQRTQAGRLTV</sequence>
<dbReference type="GO" id="GO:0032259">
    <property type="term" value="P:methylation"/>
    <property type="evidence" value="ECO:0007669"/>
    <property type="project" value="UniProtKB-KW"/>
</dbReference>
<dbReference type="AlphaFoldDB" id="A0A2T0T638"/>
<comment type="caution">
    <text evidence="1">The sequence shown here is derived from an EMBL/GenBank/DDBJ whole genome shotgun (WGS) entry which is preliminary data.</text>
</comment>
<evidence type="ECO:0000313" key="2">
    <source>
        <dbReference type="Proteomes" id="UP000238375"/>
    </source>
</evidence>